<dbReference type="PROSITE" id="PS50011">
    <property type="entry name" value="PROTEIN_KINASE_DOM"/>
    <property type="match status" value="1"/>
</dbReference>
<feature type="binding site" evidence="11">
    <location>
        <position position="112"/>
    </location>
    <ligand>
        <name>ATP</name>
        <dbReference type="ChEBI" id="CHEBI:30616"/>
    </ligand>
</feature>
<dbReference type="PANTHER" id="PTHR24058">
    <property type="entry name" value="DUAL SPECIFICITY PROTEIN KINASE"/>
    <property type="match status" value="1"/>
</dbReference>
<reference evidence="14 15" key="1">
    <citation type="submission" date="2021-02" db="EMBL/GenBank/DDBJ databases">
        <title>Leishmania (Mundinia) enrietti genome sequencing and assembly.</title>
        <authorList>
            <person name="Almutairi H."/>
            <person name="Gatherer D."/>
        </authorList>
    </citation>
    <scope>NUCLEOTIDE SEQUENCE [LARGE SCALE GENOMIC DNA]</scope>
    <source>
        <strain evidence="14">CUR178</strain>
    </source>
</reference>
<evidence type="ECO:0000313" key="14">
    <source>
        <dbReference type="EMBL" id="KAG5469809.1"/>
    </source>
</evidence>
<comment type="catalytic activity">
    <reaction evidence="10">
        <text>L-tyrosyl-[protein] + ATP = O-phospho-L-tyrosyl-[protein] + ADP + H(+)</text>
        <dbReference type="Rhea" id="RHEA:10596"/>
        <dbReference type="Rhea" id="RHEA-COMP:10136"/>
        <dbReference type="Rhea" id="RHEA-COMP:20101"/>
        <dbReference type="ChEBI" id="CHEBI:15378"/>
        <dbReference type="ChEBI" id="CHEBI:30616"/>
        <dbReference type="ChEBI" id="CHEBI:46858"/>
        <dbReference type="ChEBI" id="CHEBI:61978"/>
        <dbReference type="ChEBI" id="CHEBI:456216"/>
        <dbReference type="EC" id="2.7.12.1"/>
    </reaction>
</comment>
<feature type="compositionally biased region" description="Basic and acidic residues" evidence="12">
    <location>
        <begin position="525"/>
        <end position="537"/>
    </location>
</feature>
<dbReference type="EC" id="2.7.12.1" evidence="2"/>
<feature type="region of interest" description="Disordered" evidence="12">
    <location>
        <begin position="885"/>
        <end position="950"/>
    </location>
</feature>
<dbReference type="Gene3D" id="3.30.200.20">
    <property type="entry name" value="Phosphorylase Kinase, domain 1"/>
    <property type="match status" value="1"/>
</dbReference>
<evidence type="ECO:0000256" key="4">
    <source>
        <dbReference type="ARBA" id="ARBA00022679"/>
    </source>
</evidence>
<dbReference type="AlphaFoldDB" id="A0A836GCW2"/>
<feature type="region of interest" description="Disordered" evidence="12">
    <location>
        <begin position="827"/>
        <end position="847"/>
    </location>
</feature>
<feature type="compositionally biased region" description="Polar residues" evidence="12">
    <location>
        <begin position="707"/>
        <end position="723"/>
    </location>
</feature>
<dbReference type="GeneID" id="94169224"/>
<feature type="domain" description="Protein kinase" evidence="13">
    <location>
        <begin position="83"/>
        <end position="382"/>
    </location>
</feature>
<dbReference type="PROSITE" id="PS00107">
    <property type="entry name" value="PROTEIN_KINASE_ATP"/>
    <property type="match status" value="1"/>
</dbReference>
<feature type="compositionally biased region" description="Polar residues" evidence="12">
    <location>
        <begin position="397"/>
        <end position="411"/>
    </location>
</feature>
<keyword evidence="6" id="KW-0418">Kinase</keyword>
<evidence type="ECO:0000256" key="9">
    <source>
        <dbReference type="ARBA" id="ARBA00049308"/>
    </source>
</evidence>
<dbReference type="InterPro" id="IPR017441">
    <property type="entry name" value="Protein_kinase_ATP_BS"/>
</dbReference>
<dbReference type="GO" id="GO:0005737">
    <property type="term" value="C:cytoplasm"/>
    <property type="evidence" value="ECO:0007669"/>
    <property type="project" value="TreeGrafter"/>
</dbReference>
<comment type="caution">
    <text evidence="14">The sequence shown here is derived from an EMBL/GenBank/DDBJ whole genome shotgun (WGS) entry which is preliminary data.</text>
</comment>
<evidence type="ECO:0000256" key="3">
    <source>
        <dbReference type="ARBA" id="ARBA00022527"/>
    </source>
</evidence>
<keyword evidence="15" id="KW-1185">Reference proteome</keyword>
<dbReference type="KEGG" id="lenr:94169224"/>
<dbReference type="GO" id="GO:0004712">
    <property type="term" value="F:protein serine/threonine/tyrosine kinase activity"/>
    <property type="evidence" value="ECO:0007669"/>
    <property type="project" value="UniProtKB-EC"/>
</dbReference>
<dbReference type="InterPro" id="IPR000719">
    <property type="entry name" value="Prot_kinase_dom"/>
</dbReference>
<feature type="region of interest" description="Disordered" evidence="12">
    <location>
        <begin position="392"/>
        <end position="500"/>
    </location>
</feature>
<dbReference type="SMART" id="SM00220">
    <property type="entry name" value="S_TKc"/>
    <property type="match status" value="1"/>
</dbReference>
<dbReference type="RefSeq" id="XP_067689817.1">
    <property type="nucleotide sequence ID" value="XM_067833714.1"/>
</dbReference>
<sequence>MHLEDGSGTSGASPISALEALHHYGDYLTAYERREIVQYEAVHYAGQRCVDKVRSPADGSNDGYDTDEGEYIFRAKDHIAYRYEVIEELGSGAFGQVFKAIDHVDQSIVAVKLIRNQRRVLQQAEQEIGILRHVNDRDPKGLYGIVRMTDSFKFRGHICISYELLGSNLYDYLKANNFFPMALSLVRSIAARMLVALTFLARENIMHCDLKPENILLRDKDPSFVKVVDLGSASFDTNNAYMYIQSRFYRAPEVITEQKYGKEIDWWSLGCILCELANGDPVFPGEDEEDQLGCIMEYLGPPPESFVEASSARRRRAFFDEHRKPRLCTTRKGKQREPGSRSLAKFLGVSEDDDFLSFVGLFLQWDPSKRVAPREAMKHRWICDEFVFPTQPGEKPASSSLAKENDSSATGPLSARMPRETAAPLKTEATEPATLGQPSTTLESPADSLWPSAAQRRVRRSAALPQPPTTCTDKANHDAFSGDSAAPADSAPHSRDASARAAIHGADRLTCAKAQRLPVQRRHSGRLERSRQRRSTEMADVEMSGVAIASPNHSTSLHARSSTEGFSAEKSARKLLIKTIGDSYSASSACGAATRVINASPYQLRLTDEVIPPQVPSPAVLRSSASPVNVTCCSRNALSPQNKGSPNASHSNAASAHSGNGVGDGHTRVLELRWKNESSKKKADTADSFDRHGGTVALKSLSRWSNATGTAQLGRNREGSATLSARRGDHDSTSPWVPTGSPKGQAVRQRSEYLGHLGIASVPPTESCQHAAVQDILHRGEYMLPSEPLPLSECARSRNLHKVEIAPSSMRLTETLSESGDKCETAQLSLQQRGTSSTPSGPSAAPASSLTLEYMFRQCSAQCDMAAMRDDVAAHAAARSQCATGGAAAPTSSERPAFQPGGMRLVPPRQVLGPSSLPPPQRGAGSRGRDATRSSTTTLQLPLLKRYPAH</sequence>
<name>A0A836GCW2_LEIEN</name>
<keyword evidence="7 11" id="KW-0067">ATP-binding</keyword>
<organism evidence="14 15">
    <name type="scientific">Leishmania enriettii</name>
    <dbReference type="NCBI Taxonomy" id="5663"/>
    <lineage>
        <taxon>Eukaryota</taxon>
        <taxon>Discoba</taxon>
        <taxon>Euglenozoa</taxon>
        <taxon>Kinetoplastea</taxon>
        <taxon>Metakinetoplastina</taxon>
        <taxon>Trypanosomatida</taxon>
        <taxon>Trypanosomatidae</taxon>
        <taxon>Leishmaniinae</taxon>
        <taxon>Leishmania</taxon>
    </lineage>
</organism>
<keyword evidence="4" id="KW-0808">Transferase</keyword>
<dbReference type="OrthoDB" id="9332038at2759"/>
<feature type="compositionally biased region" description="Low complexity" evidence="12">
    <location>
        <begin position="478"/>
        <end position="491"/>
    </location>
</feature>
<protein>
    <recommendedName>
        <fullName evidence="2">dual-specificity kinase</fullName>
        <ecNumber evidence="2">2.7.12.1</ecNumber>
    </recommendedName>
</protein>
<comment type="catalytic activity">
    <reaction evidence="8">
        <text>L-seryl-[protein] + ATP = O-phospho-L-seryl-[protein] + ADP + H(+)</text>
        <dbReference type="Rhea" id="RHEA:17989"/>
        <dbReference type="Rhea" id="RHEA-COMP:9863"/>
        <dbReference type="Rhea" id="RHEA-COMP:11604"/>
        <dbReference type="ChEBI" id="CHEBI:15378"/>
        <dbReference type="ChEBI" id="CHEBI:29999"/>
        <dbReference type="ChEBI" id="CHEBI:30616"/>
        <dbReference type="ChEBI" id="CHEBI:83421"/>
        <dbReference type="ChEBI" id="CHEBI:456216"/>
        <dbReference type="EC" id="2.7.12.1"/>
    </reaction>
</comment>
<dbReference type="CDD" id="cd14210">
    <property type="entry name" value="PKc_DYRK"/>
    <property type="match status" value="1"/>
</dbReference>
<evidence type="ECO:0000313" key="15">
    <source>
        <dbReference type="Proteomes" id="UP000674179"/>
    </source>
</evidence>
<dbReference type="Pfam" id="PF00069">
    <property type="entry name" value="Pkinase"/>
    <property type="match status" value="1"/>
</dbReference>
<evidence type="ECO:0000256" key="1">
    <source>
        <dbReference type="ARBA" id="ARBA00008867"/>
    </source>
</evidence>
<feature type="region of interest" description="Disordered" evidence="12">
    <location>
        <begin position="636"/>
        <end position="665"/>
    </location>
</feature>
<feature type="compositionally biased region" description="Low complexity" evidence="12">
    <location>
        <begin position="647"/>
        <end position="659"/>
    </location>
</feature>
<feature type="region of interest" description="Disordered" evidence="12">
    <location>
        <begin position="516"/>
        <end position="539"/>
    </location>
</feature>
<dbReference type="Gene3D" id="1.10.510.10">
    <property type="entry name" value="Transferase(Phosphotransferase) domain 1"/>
    <property type="match status" value="1"/>
</dbReference>
<proteinExistence type="inferred from homology"/>
<dbReference type="EMBL" id="JAFHKP010000033">
    <property type="protein sequence ID" value="KAG5469809.1"/>
    <property type="molecule type" value="Genomic_DNA"/>
</dbReference>
<dbReference type="SUPFAM" id="SSF56112">
    <property type="entry name" value="Protein kinase-like (PK-like)"/>
    <property type="match status" value="1"/>
</dbReference>
<evidence type="ECO:0000256" key="2">
    <source>
        <dbReference type="ARBA" id="ARBA00013203"/>
    </source>
</evidence>
<dbReference type="InterPro" id="IPR011009">
    <property type="entry name" value="Kinase-like_dom_sf"/>
</dbReference>
<evidence type="ECO:0000256" key="5">
    <source>
        <dbReference type="ARBA" id="ARBA00022741"/>
    </source>
</evidence>
<dbReference type="GO" id="GO:0005524">
    <property type="term" value="F:ATP binding"/>
    <property type="evidence" value="ECO:0007669"/>
    <property type="project" value="UniProtKB-UniRule"/>
</dbReference>
<comment type="catalytic activity">
    <reaction evidence="9">
        <text>L-threonyl-[protein] + ATP = O-phospho-L-threonyl-[protein] + ADP + H(+)</text>
        <dbReference type="Rhea" id="RHEA:46608"/>
        <dbReference type="Rhea" id="RHEA-COMP:11060"/>
        <dbReference type="Rhea" id="RHEA-COMP:11605"/>
        <dbReference type="ChEBI" id="CHEBI:15378"/>
        <dbReference type="ChEBI" id="CHEBI:30013"/>
        <dbReference type="ChEBI" id="CHEBI:30616"/>
        <dbReference type="ChEBI" id="CHEBI:61977"/>
        <dbReference type="ChEBI" id="CHEBI:456216"/>
        <dbReference type="EC" id="2.7.12.1"/>
    </reaction>
</comment>
<dbReference type="GO" id="GO:0004674">
    <property type="term" value="F:protein serine/threonine kinase activity"/>
    <property type="evidence" value="ECO:0007669"/>
    <property type="project" value="UniProtKB-KW"/>
</dbReference>
<feature type="compositionally biased region" description="Low complexity" evidence="12">
    <location>
        <begin position="834"/>
        <end position="847"/>
    </location>
</feature>
<dbReference type="Gene3D" id="3.30.10.30">
    <property type="entry name" value="DYRK"/>
    <property type="match status" value="1"/>
</dbReference>
<comment type="similarity">
    <text evidence="1">Belongs to the protein kinase superfamily. CMGC Ser/Thr protein kinase family. MNB/DYRK subfamily.</text>
</comment>
<evidence type="ECO:0000256" key="10">
    <source>
        <dbReference type="ARBA" id="ARBA00051680"/>
    </source>
</evidence>
<evidence type="ECO:0000256" key="8">
    <source>
        <dbReference type="ARBA" id="ARBA00049003"/>
    </source>
</evidence>
<dbReference type="Proteomes" id="UP000674179">
    <property type="component" value="Chromosome 33"/>
</dbReference>
<dbReference type="InterPro" id="IPR008271">
    <property type="entry name" value="Ser/Thr_kinase_AS"/>
</dbReference>
<evidence type="ECO:0000256" key="7">
    <source>
        <dbReference type="ARBA" id="ARBA00022840"/>
    </source>
</evidence>
<dbReference type="PANTHER" id="PTHR24058:SF22">
    <property type="entry name" value="DUAL SPECIFICITY TYROSINE-PHOSPHORYLATION-REGULATED KINASE 4"/>
    <property type="match status" value="1"/>
</dbReference>
<evidence type="ECO:0000259" key="13">
    <source>
        <dbReference type="PROSITE" id="PS50011"/>
    </source>
</evidence>
<dbReference type="InterPro" id="IPR042521">
    <property type="entry name" value="DYRK"/>
</dbReference>
<evidence type="ECO:0000256" key="6">
    <source>
        <dbReference type="ARBA" id="ARBA00022777"/>
    </source>
</evidence>
<feature type="compositionally biased region" description="Polar residues" evidence="12">
    <location>
        <begin position="636"/>
        <end position="646"/>
    </location>
</feature>
<gene>
    <name evidence="14" type="ORF">CUR178_01949</name>
</gene>
<feature type="region of interest" description="Disordered" evidence="12">
    <location>
        <begin position="707"/>
        <end position="744"/>
    </location>
</feature>
<evidence type="ECO:0000256" key="11">
    <source>
        <dbReference type="PROSITE-ProRule" id="PRU10141"/>
    </source>
</evidence>
<dbReference type="PROSITE" id="PS00108">
    <property type="entry name" value="PROTEIN_KINASE_ST"/>
    <property type="match status" value="1"/>
</dbReference>
<accession>A0A836GCW2</accession>
<keyword evidence="5 11" id="KW-0547">Nucleotide-binding</keyword>
<dbReference type="InterPro" id="IPR050494">
    <property type="entry name" value="Ser_Thr_dual-spec_kinase"/>
</dbReference>
<dbReference type="GO" id="GO:0005856">
    <property type="term" value="C:cytoskeleton"/>
    <property type="evidence" value="ECO:0007669"/>
    <property type="project" value="TreeGrafter"/>
</dbReference>
<evidence type="ECO:0000256" key="12">
    <source>
        <dbReference type="SAM" id="MobiDB-lite"/>
    </source>
</evidence>
<keyword evidence="3" id="KW-0723">Serine/threonine-protein kinase</keyword>